<reference evidence="3" key="1">
    <citation type="journal article" date="2020" name="J. ISSAAS">
        <title>Lactobacilli and other gastrointestinal microbiota of Peromyscus leucopus, reservoir host for agents of Lyme disease and other zoonoses in North America.</title>
        <authorList>
            <person name="Milovic A."/>
            <person name="Bassam K."/>
            <person name="Shao H."/>
            <person name="Chatzistamou I."/>
            <person name="Tufts D.M."/>
            <person name="Diuk-Wasser M."/>
            <person name="Barbour A.G."/>
        </authorList>
    </citation>
    <scope>NUCLEOTIDE SEQUENCE</scope>
    <source>
        <strain evidence="3">LL30</strain>
    </source>
</reference>
<evidence type="ECO:0000256" key="2">
    <source>
        <dbReference type="SAM" id="SignalP"/>
    </source>
</evidence>
<sequence>MYKLLSVLLVLLLTPSLANAWGVLSHCFSRPTGTTKNECFIERFVAAGKTPKLNLIVDDVKNRSGQERDALRSDIQKKVSSAFNDWISRVQSTIANSGRSEEFADLLKTFPQSVPVNLVNSADTKNAGINLTLKVGYERQADAHTCALAYAHLNKIEWFTHILMNFRVYDEDGMPTARAYVLNDCHTNGGHQIIRHEIGHLLGLADLYWHKLESAAEKDQVITSDFSLLPMGISGSEMEKNSVMGAANGKNIGCDDIDALINIYDILHYVNGEESPRWKEGWKSFCPNYQGKFLYAYGQAFRTPEEYKTNKQRIEALKFFKKEFIKWYKEFDVLDAKVRELEVQLEQAKRPLSTADLLNSAKLNYLRDRRNQVGQVYVELDKLKKGTPLLEQYKETQEFLEPYKGIAPGMPMYDLSVLNKYKPSESHLMESVAQKPHVCLVCGKTIPAGEEVMPTSRHKLYMHEDCVGTPVKNSKINAYVAKYGYDRERQSAPALTFAQLNAKLVKEGLKPDALEVSLPVSSRVSSAPVLASVDARTPVSKPASSPRVTPAKPTPAKAAPAVKAPTARPSSRVTAVPPAGRDQFSETALAGRPRAQVKEIPEQPVPSPKPTEPAKPKDLRCSICGKAIAAEADAYIPPEKSRGPVHKHSPCAYKYFSRFYSVDNTSLESYDAFYFLNEPSGVTAAKGLMKKLGLTPKEVKSYAQSAREATRAEAERQRQMQERSKKWSELKAAYESACAVAYVKVTQADKEKYVYKNRVVLNSIRRKQKENKKLTKKEKLVWQNYQNLLVNEGKQKKCEEAAKAFKAFTSK</sequence>
<organism evidence="3">
    <name type="scientific">uncultured Elusimicrobia bacterium</name>
    <dbReference type="NCBI Taxonomy" id="699876"/>
    <lineage>
        <taxon>Bacteria</taxon>
        <taxon>Pseudomonadati</taxon>
        <taxon>Elusimicrobiota</taxon>
        <taxon>Elusimicrobia</taxon>
        <taxon>environmental samples</taxon>
    </lineage>
</organism>
<protein>
    <recommendedName>
        <fullName evidence="4">Peptidase M43 pregnancy-associated plasma-A domain-containing protein</fullName>
    </recommendedName>
</protein>
<feature type="chain" id="PRO_5024833956" description="Peptidase M43 pregnancy-associated plasma-A domain-containing protein" evidence="2">
    <location>
        <begin position="21"/>
        <end position="811"/>
    </location>
</feature>
<dbReference type="Gene3D" id="3.40.390.10">
    <property type="entry name" value="Collagenase (Catalytic Domain)"/>
    <property type="match status" value="1"/>
</dbReference>
<evidence type="ECO:0000313" key="3">
    <source>
        <dbReference type="EMBL" id="QGT50532.1"/>
    </source>
</evidence>
<evidence type="ECO:0008006" key="4">
    <source>
        <dbReference type="Google" id="ProtNLM"/>
    </source>
</evidence>
<feature type="signal peptide" evidence="2">
    <location>
        <begin position="1"/>
        <end position="20"/>
    </location>
</feature>
<gene>
    <name evidence="3" type="ORF">Elusimicrob1349_0020</name>
</gene>
<accession>A0A650EM64</accession>
<dbReference type="InterPro" id="IPR024079">
    <property type="entry name" value="MetalloPept_cat_dom_sf"/>
</dbReference>
<dbReference type="AlphaFoldDB" id="A0A650EM64"/>
<proteinExistence type="predicted"/>
<dbReference type="SUPFAM" id="SSF55486">
    <property type="entry name" value="Metalloproteases ('zincins'), catalytic domain"/>
    <property type="match status" value="1"/>
</dbReference>
<keyword evidence="2" id="KW-0732">Signal</keyword>
<dbReference type="EMBL" id="MN577571">
    <property type="protein sequence ID" value="QGT50532.1"/>
    <property type="molecule type" value="Genomic_DNA"/>
</dbReference>
<feature type="region of interest" description="Disordered" evidence="1">
    <location>
        <begin position="535"/>
        <end position="618"/>
    </location>
</feature>
<name>A0A650EM64_9BACT</name>
<evidence type="ECO:0000256" key="1">
    <source>
        <dbReference type="SAM" id="MobiDB-lite"/>
    </source>
</evidence>
<feature type="compositionally biased region" description="Low complexity" evidence="1">
    <location>
        <begin position="546"/>
        <end position="569"/>
    </location>
</feature>
<dbReference type="GO" id="GO:0008237">
    <property type="term" value="F:metallopeptidase activity"/>
    <property type="evidence" value="ECO:0007669"/>
    <property type="project" value="InterPro"/>
</dbReference>